<dbReference type="GO" id="GO:0046872">
    <property type="term" value="F:metal ion binding"/>
    <property type="evidence" value="ECO:0007669"/>
    <property type="project" value="UniProtKB-KW"/>
</dbReference>
<evidence type="ECO:0000259" key="4">
    <source>
        <dbReference type="Pfam" id="PF02678"/>
    </source>
</evidence>
<dbReference type="SUPFAM" id="SSF51182">
    <property type="entry name" value="RmlC-like cupins"/>
    <property type="match status" value="1"/>
</dbReference>
<evidence type="ECO:0000259" key="5">
    <source>
        <dbReference type="Pfam" id="PF05726"/>
    </source>
</evidence>
<comment type="cofactor">
    <cofactor evidence="2">
        <name>Fe cation</name>
        <dbReference type="ChEBI" id="CHEBI:24875"/>
    </cofactor>
    <text evidence="2">Binds 1 Fe cation per subunit.</text>
</comment>
<dbReference type="CDD" id="cd02247">
    <property type="entry name" value="cupin_pirin_C"/>
    <property type="match status" value="1"/>
</dbReference>
<gene>
    <name evidence="6" type="ordered locus">RB2501_13679</name>
</gene>
<dbReference type="PIRSF" id="PIRSF006232">
    <property type="entry name" value="Pirin"/>
    <property type="match status" value="1"/>
</dbReference>
<dbReference type="InterPro" id="IPR008778">
    <property type="entry name" value="Pirin_C_dom"/>
</dbReference>
<dbReference type="InterPro" id="IPR011051">
    <property type="entry name" value="RmlC_Cupin_sf"/>
</dbReference>
<reference evidence="6 7" key="1">
    <citation type="journal article" date="2009" name="J. Bacteriol.">
        <title>Complete genome sequence of Robiginitalea biformata HTCC2501.</title>
        <authorList>
            <person name="Oh H.M."/>
            <person name="Giovannoni S.J."/>
            <person name="Lee K."/>
            <person name="Ferriera S."/>
            <person name="Johnson J."/>
            <person name="Cho J.C."/>
        </authorList>
    </citation>
    <scope>NUCLEOTIDE SEQUENCE [LARGE SCALE GENOMIC DNA]</scope>
    <source>
        <strain evidence="7">ATCC BAA-864 / HTCC2501 / KCTC 12146</strain>
    </source>
</reference>
<dbReference type="HOGENOM" id="CLU_833215_0_0_10"/>
<dbReference type="InterPro" id="IPR012093">
    <property type="entry name" value="Pirin"/>
</dbReference>
<proteinExistence type="inferred from homology"/>
<feature type="binding site" evidence="2">
    <location>
        <position position="65"/>
    </location>
    <ligand>
        <name>Fe cation</name>
        <dbReference type="ChEBI" id="CHEBI:24875"/>
    </ligand>
</feature>
<dbReference type="Gene3D" id="2.60.120.10">
    <property type="entry name" value="Jelly Rolls"/>
    <property type="match status" value="2"/>
</dbReference>
<keyword evidence="2" id="KW-0408">Iron</keyword>
<organism evidence="6 7">
    <name type="scientific">Robiginitalea biformata (strain ATCC BAA-864 / DSM 15991 / KCTC 12146 / HTCC2501)</name>
    <dbReference type="NCBI Taxonomy" id="313596"/>
    <lineage>
        <taxon>Bacteria</taxon>
        <taxon>Pseudomonadati</taxon>
        <taxon>Bacteroidota</taxon>
        <taxon>Flavobacteriia</taxon>
        <taxon>Flavobacteriales</taxon>
        <taxon>Flavobacteriaceae</taxon>
        <taxon>Robiginitalea</taxon>
    </lineage>
</organism>
<evidence type="ECO:0000313" key="7">
    <source>
        <dbReference type="Proteomes" id="UP000009049"/>
    </source>
</evidence>
<dbReference type="InterPro" id="IPR014710">
    <property type="entry name" value="RmlC-like_jellyroll"/>
</dbReference>
<dbReference type="AlphaFoldDB" id="A4CKI3"/>
<evidence type="ECO:0008006" key="8">
    <source>
        <dbReference type="Google" id="ProtNLM"/>
    </source>
</evidence>
<dbReference type="KEGG" id="rbi:RB2501_13679"/>
<feature type="domain" description="Pirin C-terminal" evidence="5">
    <location>
        <begin position="193"/>
        <end position="299"/>
    </location>
</feature>
<dbReference type="Pfam" id="PF05726">
    <property type="entry name" value="Pirin_C"/>
    <property type="match status" value="1"/>
</dbReference>
<evidence type="ECO:0000313" key="6">
    <source>
        <dbReference type="EMBL" id="EAR15382.1"/>
    </source>
</evidence>
<evidence type="ECO:0000256" key="2">
    <source>
        <dbReference type="PIRSR" id="PIRSR006232-1"/>
    </source>
</evidence>
<comment type="similarity">
    <text evidence="1 3">Belongs to the pirin family.</text>
</comment>
<dbReference type="eggNOG" id="COG1741">
    <property type="taxonomic scope" value="Bacteria"/>
</dbReference>
<accession>A4CKI3</accession>
<dbReference type="PANTHER" id="PTHR13903:SF8">
    <property type="entry name" value="PIRIN"/>
    <property type="match status" value="1"/>
</dbReference>
<keyword evidence="2" id="KW-0479">Metal-binding</keyword>
<dbReference type="InterPro" id="IPR003829">
    <property type="entry name" value="Pirin_N_dom"/>
</dbReference>
<evidence type="ECO:0000256" key="1">
    <source>
        <dbReference type="ARBA" id="ARBA00008416"/>
    </source>
</evidence>
<protein>
    <recommendedName>
        <fullName evidence="8">Pirin</fullName>
    </recommendedName>
</protein>
<keyword evidence="7" id="KW-1185">Reference proteome</keyword>
<dbReference type="EMBL" id="CP001712">
    <property type="protein sequence ID" value="EAR15382.1"/>
    <property type="molecule type" value="Genomic_DNA"/>
</dbReference>
<name>A4CKI3_ROBBH</name>
<feature type="binding site" evidence="2">
    <location>
        <position position="109"/>
    </location>
    <ligand>
        <name>Fe cation</name>
        <dbReference type="ChEBI" id="CHEBI:24875"/>
    </ligand>
</feature>
<feature type="binding site" evidence="2">
    <location>
        <position position="63"/>
    </location>
    <ligand>
        <name>Fe cation</name>
        <dbReference type="ChEBI" id="CHEBI:24875"/>
    </ligand>
</feature>
<dbReference type="Pfam" id="PF02678">
    <property type="entry name" value="Pirin"/>
    <property type="match status" value="1"/>
</dbReference>
<sequence>MGFPWETPDPFLFCVHHLDKYPSGNAELGPDASLEGRSLGNDFTLRDGWRMYHGRSVPGFPAHPHCGFETVTIVTRGFCDHADSLGAAARFGEGDVQWITTGRGLQHSEMFPLLDRQGPNTLELFQIWLNLPARGKRVEPHFKMLWKEDLPVIQKEKATIRLVAGSYDDVQPPSPPPNSWAANPDNRVVIALIDLAPGAFISLPETEEGTHRRLYLFEGTGLSISGDGAGEKTISVESGKGVELAPRACQLRSGEEPLRILWLQGKPIDEPVAKYGPFVMNTQEEIERVMEEFRATQFGGWPWQHQDPVHKRDANRFARFPNGTEIRK</sequence>
<dbReference type="STRING" id="313596.RB2501_13679"/>
<evidence type="ECO:0000256" key="3">
    <source>
        <dbReference type="RuleBase" id="RU003457"/>
    </source>
</evidence>
<dbReference type="PANTHER" id="PTHR13903">
    <property type="entry name" value="PIRIN-RELATED"/>
    <property type="match status" value="1"/>
</dbReference>
<feature type="binding site" evidence="2">
    <location>
        <position position="107"/>
    </location>
    <ligand>
        <name>Fe cation</name>
        <dbReference type="ChEBI" id="CHEBI:24875"/>
    </ligand>
</feature>
<feature type="domain" description="Pirin N-terminal" evidence="4">
    <location>
        <begin position="53"/>
        <end position="129"/>
    </location>
</feature>
<dbReference type="Proteomes" id="UP000009049">
    <property type="component" value="Chromosome"/>
</dbReference>